<dbReference type="SUPFAM" id="SSF52255">
    <property type="entry name" value="N5-CAIR mutase (phosphoribosylaminoimidazole carboxylase, PurE)"/>
    <property type="match status" value="1"/>
</dbReference>
<dbReference type="InterPro" id="IPR000031">
    <property type="entry name" value="PurE_dom"/>
</dbReference>
<comment type="caution">
    <text evidence="2">The sequence shown here is derived from an EMBL/GenBank/DDBJ whole genome shotgun (WGS) entry which is preliminary data.</text>
</comment>
<dbReference type="Proteomes" id="UP000036873">
    <property type="component" value="Unassembled WGS sequence"/>
</dbReference>
<keyword evidence="3" id="KW-1185">Reference proteome</keyword>
<accession>A0A0L6TY52</accession>
<evidence type="ECO:0000313" key="2">
    <source>
        <dbReference type="EMBL" id="KNZ40495.1"/>
    </source>
</evidence>
<proteinExistence type="predicted"/>
<dbReference type="GO" id="GO:0016787">
    <property type="term" value="F:hydrolase activity"/>
    <property type="evidence" value="ECO:0007669"/>
    <property type="project" value="InterPro"/>
</dbReference>
<dbReference type="PATRIC" id="fig|52689.4.peg.3024"/>
<dbReference type="InterPro" id="IPR039476">
    <property type="entry name" value="P2CMN_synthase_LarB"/>
</dbReference>
<dbReference type="NCBIfam" id="NF033503">
    <property type="entry name" value="LarB"/>
    <property type="match status" value="1"/>
</dbReference>
<protein>
    <submittedName>
        <fullName evidence="2">1-(5-phosphoribosyl)-5-amino-4-imidazole-carboxylate carboxylase</fullName>
    </submittedName>
</protein>
<organism evidence="2 3">
    <name type="scientific">Acetobacterium bakii</name>
    <dbReference type="NCBI Taxonomy" id="52689"/>
    <lineage>
        <taxon>Bacteria</taxon>
        <taxon>Bacillati</taxon>
        <taxon>Bacillota</taxon>
        <taxon>Clostridia</taxon>
        <taxon>Eubacteriales</taxon>
        <taxon>Eubacteriaceae</taxon>
        <taxon>Acetobacterium</taxon>
    </lineage>
</organism>
<dbReference type="Gene3D" id="3.40.50.1970">
    <property type="match status" value="1"/>
</dbReference>
<evidence type="ECO:0000259" key="1">
    <source>
        <dbReference type="SMART" id="SM01001"/>
    </source>
</evidence>
<dbReference type="SMART" id="SM01001">
    <property type="entry name" value="AIRC"/>
    <property type="match status" value="1"/>
</dbReference>
<dbReference type="EMBL" id="LGYO01000057">
    <property type="protein sequence ID" value="KNZ40495.1"/>
    <property type="molecule type" value="Genomic_DNA"/>
</dbReference>
<evidence type="ECO:0000313" key="3">
    <source>
        <dbReference type="Proteomes" id="UP000036873"/>
    </source>
</evidence>
<feature type="domain" description="PurE" evidence="1">
    <location>
        <begin position="120"/>
        <end position="249"/>
    </location>
</feature>
<dbReference type="GO" id="GO:0006189">
    <property type="term" value="P:'de novo' IMP biosynthetic process"/>
    <property type="evidence" value="ECO:0007669"/>
    <property type="project" value="InterPro"/>
</dbReference>
<name>A0A0L6TY52_9FIRM</name>
<dbReference type="AlphaFoldDB" id="A0A0L6TY52"/>
<gene>
    <name evidence="2" type="ORF">AKG39_17310</name>
</gene>
<dbReference type="PANTHER" id="PTHR43064:SF1">
    <property type="entry name" value="SLL1489 PROTEIN"/>
    <property type="match status" value="1"/>
</dbReference>
<sequence length="249" mass="26575">MNVDQLTKLLEDVKNDQCDIPAALEQLKNLPYEDLTYAKVDHHRELRNGYPEVIYSPGKSLDQIKGIVQNMMERSTGNILASRAERDVFEAIKSVSPDAIYYEEARSVVVKRVEYKTTEDYILVVTAGTADIPVAEEAAITAEVMGNQVKRLYDVGVAGIHRLLGNVPIINHAKVIIVVAGMEGALASVVGGLSDKPIVAVPTSIGYGASFGGISALLGMLTSCASGIGVVNIDNGFGAACLASKINKL</sequence>
<dbReference type="RefSeq" id="WP_050741653.1">
    <property type="nucleotide sequence ID" value="NZ_LGYO01000057.1"/>
</dbReference>
<reference evidence="3" key="1">
    <citation type="submission" date="2015-07" db="EMBL/GenBank/DDBJ databases">
        <title>Draft genome sequence of Acetobacterium bakii DSM 8293, a potential psychrophilic chemical producer through syngas fermentation.</title>
        <authorList>
            <person name="Song Y."/>
            <person name="Hwang S."/>
            <person name="Cho B.-K."/>
        </authorList>
    </citation>
    <scope>NUCLEOTIDE SEQUENCE [LARGE SCALE GENOMIC DNA]</scope>
    <source>
        <strain evidence="3">DSM 8239</strain>
    </source>
</reference>
<dbReference type="Pfam" id="PF00731">
    <property type="entry name" value="AIRC"/>
    <property type="match status" value="1"/>
</dbReference>
<dbReference type="PANTHER" id="PTHR43064">
    <property type="entry name" value="PHOSPHORIBOSYLAMINOIMIDAZOLE CARBOXYLASE-RELATED"/>
    <property type="match status" value="1"/>
</dbReference>
<dbReference type="OrthoDB" id="9782511at2"/>
<dbReference type="STRING" id="52689.AKG39_17310"/>